<dbReference type="AlphaFoldDB" id="A0A326UD67"/>
<proteinExistence type="predicted"/>
<reference evidence="1 2" key="1">
    <citation type="submission" date="2018-06" db="EMBL/GenBank/DDBJ databases">
        <title>Genomic Encyclopedia of Archaeal and Bacterial Type Strains, Phase II (KMG-II): from individual species to whole genera.</title>
        <authorList>
            <person name="Goeker M."/>
        </authorList>
    </citation>
    <scope>NUCLEOTIDE SEQUENCE [LARGE SCALE GENOMIC DNA]</scope>
    <source>
        <strain evidence="1 2">ATCC BAA-1881</strain>
    </source>
</reference>
<organism evidence="1 2">
    <name type="scientific">Thermosporothrix hazakensis</name>
    <dbReference type="NCBI Taxonomy" id="644383"/>
    <lineage>
        <taxon>Bacteria</taxon>
        <taxon>Bacillati</taxon>
        <taxon>Chloroflexota</taxon>
        <taxon>Ktedonobacteria</taxon>
        <taxon>Ktedonobacterales</taxon>
        <taxon>Thermosporotrichaceae</taxon>
        <taxon>Thermosporothrix</taxon>
    </lineage>
</organism>
<dbReference type="EMBL" id="QKUF01000001">
    <property type="protein sequence ID" value="PZW35885.1"/>
    <property type="molecule type" value="Genomic_DNA"/>
</dbReference>
<evidence type="ECO:0000313" key="2">
    <source>
        <dbReference type="Proteomes" id="UP000248806"/>
    </source>
</evidence>
<protein>
    <submittedName>
        <fullName evidence="1">Uncharacterized protein</fullName>
    </submittedName>
</protein>
<dbReference type="Proteomes" id="UP000248806">
    <property type="component" value="Unassembled WGS sequence"/>
</dbReference>
<gene>
    <name evidence="1" type="ORF">EI42_00049</name>
</gene>
<keyword evidence="2" id="KW-1185">Reference proteome</keyword>
<accession>A0A326UD67</accession>
<dbReference type="OrthoDB" id="163802at2"/>
<comment type="caution">
    <text evidence="1">The sequence shown here is derived from an EMBL/GenBank/DDBJ whole genome shotgun (WGS) entry which is preliminary data.</text>
</comment>
<evidence type="ECO:0000313" key="1">
    <source>
        <dbReference type="EMBL" id="PZW35885.1"/>
    </source>
</evidence>
<sequence length="74" mass="8150">MQFNEFRRPVSVDFAPSGSRCEWCGKPAERQLTAIGGTYHNESGTFCRSCGEQFAQAVINSIAMTTITPGLENF</sequence>
<name>A0A326UD67_THEHA</name>
<dbReference type="RefSeq" id="WP_137686078.1">
    <property type="nucleotide sequence ID" value="NZ_BIFX01000001.1"/>
</dbReference>